<keyword evidence="3 4" id="KW-0408">Iron</keyword>
<dbReference type="EMBL" id="JBBHLI010000004">
    <property type="protein sequence ID" value="MEK9501230.1"/>
    <property type="molecule type" value="Genomic_DNA"/>
</dbReference>
<accession>A0ABU9ECH5</accession>
<proteinExistence type="predicted"/>
<dbReference type="Proteomes" id="UP001484239">
    <property type="component" value="Unassembled WGS sequence"/>
</dbReference>
<gene>
    <name evidence="7" type="ORF">WI372_09590</name>
</gene>
<reference evidence="7 8" key="1">
    <citation type="submission" date="2024-02" db="EMBL/GenBank/DDBJ databases">
        <title>A novel Gemmatimonadota bacterium.</title>
        <authorList>
            <person name="Du Z.-J."/>
            <person name="Ye Y.-Q."/>
        </authorList>
    </citation>
    <scope>NUCLEOTIDE SEQUENCE [LARGE SCALE GENOMIC DNA]</scope>
    <source>
        <strain evidence="7 8">DH-20</strain>
    </source>
</reference>
<dbReference type="InterPro" id="IPR036909">
    <property type="entry name" value="Cyt_c-like_dom_sf"/>
</dbReference>
<keyword evidence="8" id="KW-1185">Reference proteome</keyword>
<evidence type="ECO:0000256" key="5">
    <source>
        <dbReference type="SAM" id="SignalP"/>
    </source>
</evidence>
<dbReference type="Pfam" id="PF00034">
    <property type="entry name" value="Cytochrom_C"/>
    <property type="match status" value="1"/>
</dbReference>
<dbReference type="PANTHER" id="PTHR30600:SF9">
    <property type="entry name" value="BLR7738 PROTEIN"/>
    <property type="match status" value="1"/>
</dbReference>
<evidence type="ECO:0000256" key="4">
    <source>
        <dbReference type="PROSITE-ProRule" id="PRU00433"/>
    </source>
</evidence>
<dbReference type="RefSeq" id="WP_405277391.1">
    <property type="nucleotide sequence ID" value="NZ_CP144380.1"/>
</dbReference>
<evidence type="ECO:0000256" key="3">
    <source>
        <dbReference type="ARBA" id="ARBA00023004"/>
    </source>
</evidence>
<sequence>MNGPMVRRAFAALALVAAGGLAACDDTPTRGEDREPPPDPREVFRFETFGNETWWTDTLGMNQVIQAAVDPVTALGVGLKVDADVLPEGILETVDLTDPATTVELIRLGAVLGVRGEVDDEGNLTRMGVTCALCHSTVDDAVMPGIGSRLDGWPNLDLNPGLIVSLSPFFQDPAAQAVLTSWGPGMFDPRFNIDGISDPVVIPPAYGLDGVALETFTGDGPVSYWNAYVAITQMHGHGDFEDPRIGVSVDWSEDRVTPLLAPLLEYQLSLAAPRPPAGSFDPSAATRGRGVFETAGCADCHSGPLLTDAAQRLHPPAETCMDPVLAQRAATGLYRTTPLRALWQHAPYFHDGSAETLAQVVDHYESCLGLGITPEQRLDLIEYLKSL</sequence>
<dbReference type="PROSITE" id="PS51257">
    <property type="entry name" value="PROKAR_LIPOPROTEIN"/>
    <property type="match status" value="1"/>
</dbReference>
<evidence type="ECO:0000313" key="8">
    <source>
        <dbReference type="Proteomes" id="UP001484239"/>
    </source>
</evidence>
<dbReference type="SUPFAM" id="SSF46626">
    <property type="entry name" value="Cytochrome c"/>
    <property type="match status" value="1"/>
</dbReference>
<organism evidence="7 8">
    <name type="scientific">Gaopeijia maritima</name>
    <dbReference type="NCBI Taxonomy" id="3119007"/>
    <lineage>
        <taxon>Bacteria</taxon>
        <taxon>Pseudomonadati</taxon>
        <taxon>Gemmatimonadota</taxon>
        <taxon>Longimicrobiia</taxon>
        <taxon>Gaopeijiales</taxon>
        <taxon>Gaopeijiaceae</taxon>
        <taxon>Gaopeijia</taxon>
    </lineage>
</organism>
<feature type="domain" description="Cytochrome c" evidence="6">
    <location>
        <begin position="283"/>
        <end position="387"/>
    </location>
</feature>
<keyword evidence="2 4" id="KW-0479">Metal-binding</keyword>
<dbReference type="Gene3D" id="1.10.760.10">
    <property type="entry name" value="Cytochrome c-like domain"/>
    <property type="match status" value="1"/>
</dbReference>
<keyword evidence="1 4" id="KW-0349">Heme</keyword>
<evidence type="ECO:0000256" key="2">
    <source>
        <dbReference type="ARBA" id="ARBA00022723"/>
    </source>
</evidence>
<dbReference type="InterPro" id="IPR051395">
    <property type="entry name" value="Cytochrome_c_Peroxidase/MauG"/>
</dbReference>
<feature type="chain" id="PRO_5046670135" description="Cytochrome c domain-containing protein" evidence="5">
    <location>
        <begin position="24"/>
        <end position="387"/>
    </location>
</feature>
<evidence type="ECO:0000313" key="7">
    <source>
        <dbReference type="EMBL" id="MEK9501230.1"/>
    </source>
</evidence>
<name>A0ABU9ECH5_9BACT</name>
<comment type="caution">
    <text evidence="7">The sequence shown here is derived from an EMBL/GenBank/DDBJ whole genome shotgun (WGS) entry which is preliminary data.</text>
</comment>
<protein>
    <recommendedName>
        <fullName evidence="6">Cytochrome c domain-containing protein</fullName>
    </recommendedName>
</protein>
<evidence type="ECO:0000256" key="1">
    <source>
        <dbReference type="ARBA" id="ARBA00022617"/>
    </source>
</evidence>
<keyword evidence="5" id="KW-0732">Signal</keyword>
<dbReference type="PROSITE" id="PS51007">
    <property type="entry name" value="CYTC"/>
    <property type="match status" value="1"/>
</dbReference>
<dbReference type="InterPro" id="IPR009056">
    <property type="entry name" value="Cyt_c-like_dom"/>
</dbReference>
<feature type="signal peptide" evidence="5">
    <location>
        <begin position="1"/>
        <end position="23"/>
    </location>
</feature>
<dbReference type="PANTHER" id="PTHR30600">
    <property type="entry name" value="CYTOCHROME C PEROXIDASE-RELATED"/>
    <property type="match status" value="1"/>
</dbReference>
<evidence type="ECO:0000259" key="6">
    <source>
        <dbReference type="PROSITE" id="PS51007"/>
    </source>
</evidence>